<dbReference type="PANTHER" id="PTHR43775:SF51">
    <property type="entry name" value="INACTIVE PHENOLPHTHIOCEROL SYNTHESIS POLYKETIDE SYNTHASE TYPE I PKS1-RELATED"/>
    <property type="match status" value="1"/>
</dbReference>
<feature type="active site" description="Proton donor; for dehydratase activity" evidence="5">
    <location>
        <position position="1133"/>
    </location>
</feature>
<dbReference type="Gene3D" id="3.40.47.10">
    <property type="match status" value="1"/>
</dbReference>
<feature type="domain" description="Ketosynthase family 3 (KS3)" evidence="7">
    <location>
        <begin position="33"/>
        <end position="459"/>
    </location>
</feature>
<dbReference type="InterPro" id="IPR013968">
    <property type="entry name" value="PKS_KR"/>
</dbReference>
<dbReference type="InterPro" id="IPR050091">
    <property type="entry name" value="PKS_NRPS_Biosynth_Enz"/>
</dbReference>
<dbReference type="GO" id="GO:0071770">
    <property type="term" value="P:DIM/DIP cell wall layer assembly"/>
    <property type="evidence" value="ECO:0007669"/>
    <property type="project" value="TreeGrafter"/>
</dbReference>
<dbReference type="InterPro" id="IPR057326">
    <property type="entry name" value="KR_dom"/>
</dbReference>
<dbReference type="SMART" id="SM00826">
    <property type="entry name" value="PKS_DH"/>
    <property type="match status" value="1"/>
</dbReference>
<dbReference type="FunFam" id="3.40.47.10:FF:000019">
    <property type="entry name" value="Polyketide synthase type I"/>
    <property type="match status" value="1"/>
</dbReference>
<dbReference type="Gene3D" id="3.30.70.3290">
    <property type="match status" value="1"/>
</dbReference>
<dbReference type="GO" id="GO:0004315">
    <property type="term" value="F:3-oxoacyl-[acyl-carrier-protein] synthase activity"/>
    <property type="evidence" value="ECO:0007669"/>
    <property type="project" value="InterPro"/>
</dbReference>
<evidence type="ECO:0000256" key="1">
    <source>
        <dbReference type="ARBA" id="ARBA00022450"/>
    </source>
</evidence>
<dbReference type="InterPro" id="IPR001227">
    <property type="entry name" value="Ac_transferase_dom_sf"/>
</dbReference>
<dbReference type="InterPro" id="IPR016036">
    <property type="entry name" value="Malonyl_transacylase_ACP-bd"/>
</dbReference>
<dbReference type="GO" id="GO:0005737">
    <property type="term" value="C:cytoplasm"/>
    <property type="evidence" value="ECO:0007669"/>
    <property type="project" value="TreeGrafter"/>
</dbReference>
<dbReference type="SMART" id="SM00822">
    <property type="entry name" value="PKS_KR"/>
    <property type="match status" value="1"/>
</dbReference>
<dbReference type="InterPro" id="IPR020807">
    <property type="entry name" value="PKS_DH"/>
</dbReference>
<dbReference type="InterPro" id="IPR014043">
    <property type="entry name" value="Acyl_transferase_dom"/>
</dbReference>
<protein>
    <submittedName>
        <fullName evidence="9">Polyketide synthase</fullName>
    </submittedName>
</protein>
<dbReference type="GO" id="GO:0005886">
    <property type="term" value="C:plasma membrane"/>
    <property type="evidence" value="ECO:0007669"/>
    <property type="project" value="TreeGrafter"/>
</dbReference>
<dbReference type="InterPro" id="IPR018201">
    <property type="entry name" value="Ketoacyl_synth_AS"/>
</dbReference>
<dbReference type="InterPro" id="IPR036291">
    <property type="entry name" value="NAD(P)-bd_dom_sf"/>
</dbReference>
<dbReference type="Pfam" id="PF08659">
    <property type="entry name" value="KR"/>
    <property type="match status" value="1"/>
</dbReference>
<dbReference type="Pfam" id="PF02801">
    <property type="entry name" value="Ketoacyl-synt_C"/>
    <property type="match status" value="1"/>
</dbReference>
<comment type="function">
    <text evidence="4">Involved in production of the polyketide antibiotic thailandamide.</text>
</comment>
<dbReference type="GO" id="GO:0031177">
    <property type="term" value="F:phosphopantetheine binding"/>
    <property type="evidence" value="ECO:0007669"/>
    <property type="project" value="InterPro"/>
</dbReference>
<dbReference type="SMART" id="SM01294">
    <property type="entry name" value="PKS_PP_betabranch"/>
    <property type="match status" value="1"/>
</dbReference>
<dbReference type="EMBL" id="MG844357">
    <property type="protein sequence ID" value="AVI26389.1"/>
    <property type="molecule type" value="Genomic_DNA"/>
</dbReference>
<dbReference type="Gene3D" id="3.40.366.10">
    <property type="entry name" value="Malonyl-Coenzyme A Acyl Carrier Protein, domain 2"/>
    <property type="match status" value="1"/>
</dbReference>
<dbReference type="Pfam" id="PF00550">
    <property type="entry name" value="PP-binding"/>
    <property type="match status" value="1"/>
</dbReference>
<evidence type="ECO:0000256" key="2">
    <source>
        <dbReference type="ARBA" id="ARBA00022553"/>
    </source>
</evidence>
<dbReference type="Pfam" id="PF14765">
    <property type="entry name" value="PS-DH"/>
    <property type="match status" value="1"/>
</dbReference>
<dbReference type="Gene3D" id="3.10.129.120">
    <property type="match status" value="1"/>
</dbReference>
<dbReference type="InterPro" id="IPR036736">
    <property type="entry name" value="ACP-like_sf"/>
</dbReference>
<dbReference type="InterPro" id="IPR049552">
    <property type="entry name" value="PKS_DH_N"/>
</dbReference>
<dbReference type="InterPro" id="IPR014031">
    <property type="entry name" value="Ketoacyl_synth_C"/>
</dbReference>
<evidence type="ECO:0000259" key="8">
    <source>
        <dbReference type="PROSITE" id="PS52019"/>
    </source>
</evidence>
<dbReference type="PANTHER" id="PTHR43775">
    <property type="entry name" value="FATTY ACID SYNTHASE"/>
    <property type="match status" value="1"/>
</dbReference>
<dbReference type="SMART" id="SM00827">
    <property type="entry name" value="PKS_AT"/>
    <property type="match status" value="1"/>
</dbReference>
<dbReference type="InterPro" id="IPR014030">
    <property type="entry name" value="Ketoacyl_synth_N"/>
</dbReference>
<keyword evidence="3" id="KW-0808">Transferase</keyword>
<keyword evidence="2" id="KW-0597">Phosphoprotein</keyword>
<dbReference type="InterPro" id="IPR020806">
    <property type="entry name" value="PKS_PP-bd"/>
</dbReference>
<keyword evidence="1" id="KW-0596">Phosphopantetheine</keyword>
<dbReference type="PROSITE" id="PS50075">
    <property type="entry name" value="CARRIER"/>
    <property type="match status" value="1"/>
</dbReference>
<dbReference type="PROSITE" id="PS52004">
    <property type="entry name" value="KS3_2"/>
    <property type="match status" value="1"/>
</dbReference>
<accession>A0A2P1AM84</accession>
<dbReference type="InterPro" id="IPR049551">
    <property type="entry name" value="PKS_DH_C"/>
</dbReference>
<dbReference type="GO" id="GO:0006633">
    <property type="term" value="P:fatty acid biosynthetic process"/>
    <property type="evidence" value="ECO:0007669"/>
    <property type="project" value="InterPro"/>
</dbReference>
<dbReference type="SUPFAM" id="SSF52151">
    <property type="entry name" value="FabD/lysophospholipase-like"/>
    <property type="match status" value="1"/>
</dbReference>
<dbReference type="InterPro" id="IPR009081">
    <property type="entry name" value="PP-bd_ACP"/>
</dbReference>
<dbReference type="InterPro" id="IPR016035">
    <property type="entry name" value="Acyl_Trfase/lysoPLipase"/>
</dbReference>
<dbReference type="InterPro" id="IPR020841">
    <property type="entry name" value="PKS_Beta-ketoAc_synthase_dom"/>
</dbReference>
<dbReference type="FunFam" id="3.40.366.10:FF:000002">
    <property type="entry name" value="Probable polyketide synthase 2"/>
    <property type="match status" value="1"/>
</dbReference>
<dbReference type="Gene3D" id="1.10.1200.10">
    <property type="entry name" value="ACP-like"/>
    <property type="match status" value="1"/>
</dbReference>
<gene>
    <name evidence="9" type="primary">tnaB</name>
</gene>
<evidence type="ECO:0000256" key="5">
    <source>
        <dbReference type="PROSITE-ProRule" id="PRU01363"/>
    </source>
</evidence>
<dbReference type="SMART" id="SM00825">
    <property type="entry name" value="PKS_KS"/>
    <property type="match status" value="1"/>
</dbReference>
<feature type="active site" description="Proton acceptor; for dehydratase activity" evidence="5">
    <location>
        <position position="960"/>
    </location>
</feature>
<proteinExistence type="predicted"/>
<dbReference type="PROSITE" id="PS00606">
    <property type="entry name" value="KS3_1"/>
    <property type="match status" value="1"/>
</dbReference>
<evidence type="ECO:0000256" key="3">
    <source>
        <dbReference type="ARBA" id="ARBA00022679"/>
    </source>
</evidence>
<dbReference type="SMART" id="SM00823">
    <property type="entry name" value="PKS_PP"/>
    <property type="match status" value="1"/>
</dbReference>
<evidence type="ECO:0000256" key="4">
    <source>
        <dbReference type="ARBA" id="ARBA00054155"/>
    </source>
</evidence>
<dbReference type="CDD" id="cd00833">
    <property type="entry name" value="PKS"/>
    <property type="match status" value="1"/>
</dbReference>
<dbReference type="Pfam" id="PF00109">
    <property type="entry name" value="ketoacyl-synt"/>
    <property type="match status" value="1"/>
</dbReference>
<evidence type="ECO:0000259" key="7">
    <source>
        <dbReference type="PROSITE" id="PS52004"/>
    </source>
</evidence>
<dbReference type="InterPro" id="IPR049490">
    <property type="entry name" value="C883_1060-like_KR_N"/>
</dbReference>
<sequence>MPTDPESLSPIKRALHALQVTRARLEALEKAQKEPITVVGLGCRFPGRADNPQAYWQLLRNGVDAVTEVPSDRWDIDAYYDPNIDVPGKMITRYGAFLNQLHEFDPEFFGIAPREAVSIDPQQRLLLEVCWEALEDAGIVPGKLDGSATGVFVGICGHDYHYLLHNRGTDHIDAYMATGISHSVASGRLSYVLGLQGPSLAVDTACSSSLVAVHLACQSLRNRECDVALAAGSHRILSPELSINFSKSHMLSPSGRCQTFDAAADGFTRGEGCGVVVLKRLSDARAVEDPILALIRGSAINQDGHTSGLTVPNGPSQQKVIRQALDNAGITPEDISYVEAHGTGTALGDPIEINALNAVYGGNRDQDNPLIVGSVKTNIGHLEGAAGIAGLIKTLLALRYREIPPHLHFREPTPHIDWMHIPIAVPTRLQAWETGEKPRLAGISSFGFSGTNAHVILEEAPQPEPYEGLPPNRPLHALTLSARHEQSLKELASAYADYLTGEAAGNIGDICYTANARRSAFAHRLALVSDSRQDAARKLHTFAAGHDSREVITDRCERGFEPKIAFLFSGQGSQYVSMGRELYHAHPVFRQTLEACDAALRTELEGSLIDIVYGPHANAERLQQTRYAQPAIFALEYALYRLWESWGVRPDAVLGHSVGEYTAACVAGVMSVEDGLRLVAEHGRLMQALPRHGDMAIAFAPESQVLPFLRTQGDKLAIAAVNGPSNTVISGERHALAELLRILAECGIKSQRLAVSHAFHSPLMQPMLNAFESAARQVSFSAPTIRLISNVTGREIGAQAADPAYWCRQVMQTVRFADGLAHLEEMGYTVFVELGPKADLASNARRCLASSQARVVTSLSDKQSDWQQSLTALATLSAAGVSIDWERFDYEYDRHVVQGLPTYPFRRQPFWPDLTAHQKASHPGALDHPLLDHMIYTPLSQLVFYETLFSTERMPFIEDHTLFGQTVIPGACQLSTLLGAVDHAHQGGPVHLSDILFHRALRIPDGGSRRVQITFSPFGHDATDLKLLSLDGDNPYCEGVVHTTGKMLTGAYPQPQPGIWGDALISDLWEAYDTEIGPDALYSDELLGAIYLGPVYRWLQGIRTSGRHVLGLVQTPDQLTLREGFQLHPGLIDACVGMMVLTTKTPKDKILIPFSLEQFCYYRPATGRRMWVHACYRDTLSGSDRTILDVRLTGEHGEVIAELIGLEGRQADREVLLRGIQKDLSHWFYQTEWLPSARETRHEADAPDATGHWLVFCDREGVGEALATCLEQLGAHCIRVFPGTTYERIEPQRYRINPAVPESLQYVLDGDHADQTWRGIVHLWGLDCSTSDLEQGLTLGCGSVLHLIQTLPRSRELPRLTLVTQGAQPVRAETEPVNAAQATLWGLSRTIAAEHPDLTCTTIDLDPQTALDQIEVLGEELLLPSDESRIAWRDNHRHVARLTRRRVSVDSAEPTIRHNGHYLIAGGLGSLGITVAEWLVSLGARYLTLCGRSQPSEEALAAVARLEQAGAVVAIRQADITRQADVANLIEAIDAVAPLRGVIHAAGVLDDGMLLRQNVERFQTVMAPKTMGLINLHNSTQHLSLDFFVGFSSLVSLFDLPGQGNYSAANAFMDAFMHDRRAAGLPALSINWGPWTGTGMAGTLDERSQQRHAEQGFSALDREHVLRSFGALLAEQPVQLGVLELDWTLFAQYHARALHDPFLSAFTRGLDTRQTANWMERLEATPVDKRRTLLESLICERIAAVMNLTSERDIGAREPVFDLGLDSLMAVELQDHIATSLGCSLQSTIIFDFPTVEALVNHLIGELDLDFDAGDTRPAADDAPVRPASDNLDELSQDELAEMLAKRLQSID</sequence>
<evidence type="ECO:0000259" key="6">
    <source>
        <dbReference type="PROSITE" id="PS50075"/>
    </source>
</evidence>
<dbReference type="InterPro" id="IPR016039">
    <property type="entry name" value="Thiolase-like"/>
</dbReference>
<dbReference type="Pfam" id="PF00698">
    <property type="entry name" value="Acyl_transf_1"/>
    <property type="match status" value="1"/>
</dbReference>
<dbReference type="SUPFAM" id="SSF55048">
    <property type="entry name" value="Probable ACP-binding domain of malonyl-CoA ACP transacylase"/>
    <property type="match status" value="1"/>
</dbReference>
<feature type="domain" description="Carrier" evidence="6">
    <location>
        <begin position="1732"/>
        <end position="1807"/>
    </location>
</feature>
<name>A0A2P1AM84_9BACT</name>
<evidence type="ECO:0000313" key="9">
    <source>
        <dbReference type="EMBL" id="AVI26389.1"/>
    </source>
</evidence>
<organism evidence="9">
    <name type="scientific">Candidatus Entotheonella serta</name>
    <dbReference type="NCBI Taxonomy" id="1652106"/>
    <lineage>
        <taxon>Bacteria</taxon>
        <taxon>Pseudomonadati</taxon>
        <taxon>Nitrospinota/Tectimicrobiota group</taxon>
        <taxon>Candidatus Tectimicrobiota</taxon>
        <taxon>Candidatus Entotheonellia</taxon>
        <taxon>Candidatus Entotheonellales</taxon>
        <taxon>Candidatus Entotheonellaceae</taxon>
        <taxon>Candidatus Entotheonella</taxon>
    </lineage>
</organism>
<dbReference type="Pfam" id="PF21089">
    <property type="entry name" value="PKS_DH_N"/>
    <property type="match status" value="1"/>
</dbReference>
<dbReference type="Gene3D" id="3.40.50.720">
    <property type="entry name" value="NAD(P)-binding Rossmann-like Domain"/>
    <property type="match status" value="1"/>
</dbReference>
<dbReference type="SUPFAM" id="SSF51735">
    <property type="entry name" value="NAD(P)-binding Rossmann-fold domains"/>
    <property type="match status" value="2"/>
</dbReference>
<dbReference type="SUPFAM" id="SSF47336">
    <property type="entry name" value="ACP-like"/>
    <property type="match status" value="1"/>
</dbReference>
<dbReference type="CDD" id="cd08955">
    <property type="entry name" value="KR_2_FAS_SDR_x"/>
    <property type="match status" value="1"/>
</dbReference>
<dbReference type="Gene3D" id="3.10.129.10">
    <property type="entry name" value="Hotdog Thioesterase"/>
    <property type="match status" value="1"/>
</dbReference>
<feature type="domain" description="PKS/mFAS DH" evidence="8">
    <location>
        <begin position="928"/>
        <end position="1217"/>
    </location>
</feature>
<dbReference type="GO" id="GO:0004312">
    <property type="term" value="F:fatty acid synthase activity"/>
    <property type="evidence" value="ECO:0007669"/>
    <property type="project" value="TreeGrafter"/>
</dbReference>
<dbReference type="SUPFAM" id="SSF53901">
    <property type="entry name" value="Thiolase-like"/>
    <property type="match status" value="1"/>
</dbReference>
<feature type="region of interest" description="C-terminal hotdog fold" evidence="5">
    <location>
        <begin position="1073"/>
        <end position="1217"/>
    </location>
</feature>
<dbReference type="Pfam" id="PF22621">
    <property type="entry name" value="CurL-like_PKS_C"/>
    <property type="match status" value="1"/>
</dbReference>
<feature type="region of interest" description="N-terminal hotdog fold" evidence="5">
    <location>
        <begin position="928"/>
        <end position="1054"/>
    </location>
</feature>
<dbReference type="Pfam" id="PF21394">
    <property type="entry name" value="Beta-ketacyl_N"/>
    <property type="match status" value="1"/>
</dbReference>
<reference evidence="9" key="1">
    <citation type="journal article" date="2018" name="Proc. Natl. Acad. Sci. U.S.A.">
        <title>Single-bacterial genomics validates rich and varied specialized metabolism of uncultivated Entotheonella sponge symbionts.</title>
        <authorList>
            <person name="Mori T."/>
            <person name="Cahn J.K.B."/>
            <person name="Wilson M.C."/>
            <person name="Meoded R.A."/>
            <person name="Wiebach V."/>
            <person name="Martinez A.F.C."/>
            <person name="Helfrich E.J.N."/>
            <person name="Albersmeier A."/>
            <person name="Wibberg D."/>
            <person name="Datwyler S."/>
            <person name="Keren R."/>
            <person name="Lavy A."/>
            <person name="Ruckert C."/>
            <person name="Ilan M."/>
            <person name="Kalinowski J."/>
            <person name="Matsunaga S."/>
            <person name="Takeyama H."/>
            <person name="Piel J."/>
        </authorList>
    </citation>
    <scope>NUCLEOTIDE SEQUENCE</scope>
    <source>
        <strain evidence="9">TSWB1</strain>
    </source>
</reference>
<dbReference type="PROSITE" id="PS52019">
    <property type="entry name" value="PKS_MFAS_DH"/>
    <property type="match status" value="1"/>
</dbReference>
<dbReference type="InterPro" id="IPR049900">
    <property type="entry name" value="PKS_mFAS_DH"/>
</dbReference>